<keyword evidence="1 8" id="KW-0963">Cytoplasm</keyword>
<organism evidence="10 11">
    <name type="scientific">Candidatus Schmidhempelia bombi str. Bimp</name>
    <dbReference type="NCBI Taxonomy" id="1387197"/>
    <lineage>
        <taxon>Bacteria</taxon>
        <taxon>Pseudomonadati</taxon>
        <taxon>Pseudomonadota</taxon>
        <taxon>Gammaproteobacteria</taxon>
        <taxon>Orbales</taxon>
        <taxon>Orbaceae</taxon>
        <taxon>Candidatus Schmidhempelia</taxon>
    </lineage>
</organism>
<feature type="binding site" evidence="8">
    <location>
        <position position="52"/>
    </location>
    <ligand>
        <name>GTP</name>
        <dbReference type="ChEBI" id="CHEBI:37565"/>
    </ligand>
</feature>
<feature type="binding site" evidence="8">
    <location>
        <position position="100"/>
    </location>
    <ligand>
        <name>GTP</name>
        <dbReference type="ChEBI" id="CHEBI:37565"/>
    </ligand>
</feature>
<dbReference type="Pfam" id="PF12804">
    <property type="entry name" value="NTP_transf_3"/>
    <property type="match status" value="1"/>
</dbReference>
<evidence type="ECO:0000256" key="1">
    <source>
        <dbReference type="ARBA" id="ARBA00022490"/>
    </source>
</evidence>
<comment type="subunit">
    <text evidence="8">Monomer.</text>
</comment>
<evidence type="ECO:0000313" key="11">
    <source>
        <dbReference type="Proteomes" id="UP000506160"/>
    </source>
</evidence>
<keyword evidence="5 8" id="KW-0460">Magnesium</keyword>
<comment type="caution">
    <text evidence="10">The sequence shown here is derived from an EMBL/GenBank/DDBJ whole genome shotgun (WGS) entry which is preliminary data.</text>
</comment>
<dbReference type="AlphaFoldDB" id="A0AB94IDE1"/>
<gene>
    <name evidence="8 10" type="primary">mobA</name>
    <name evidence="10" type="ORF">O970_03645</name>
</gene>
<evidence type="ECO:0000256" key="5">
    <source>
        <dbReference type="ARBA" id="ARBA00022842"/>
    </source>
</evidence>
<keyword evidence="11" id="KW-1185">Reference proteome</keyword>
<dbReference type="InterPro" id="IPR025877">
    <property type="entry name" value="MobA-like_NTP_Trfase"/>
</dbReference>
<feature type="binding site" evidence="8">
    <location>
        <begin position="11"/>
        <end position="13"/>
    </location>
    <ligand>
        <name>GTP</name>
        <dbReference type="ChEBI" id="CHEBI:37565"/>
    </ligand>
</feature>
<dbReference type="Gene3D" id="3.90.550.10">
    <property type="entry name" value="Spore Coat Polysaccharide Biosynthesis Protein SpsA, Chain A"/>
    <property type="match status" value="1"/>
</dbReference>
<dbReference type="EMBL" id="AWGA01000037">
    <property type="protein sequence ID" value="TEA27483.1"/>
    <property type="molecule type" value="Genomic_DNA"/>
</dbReference>
<evidence type="ECO:0000259" key="9">
    <source>
        <dbReference type="Pfam" id="PF12804"/>
    </source>
</evidence>
<evidence type="ECO:0000256" key="6">
    <source>
        <dbReference type="ARBA" id="ARBA00023134"/>
    </source>
</evidence>
<comment type="catalytic activity">
    <reaction evidence="8">
        <text>Mo-molybdopterin + GTP + H(+) = Mo-molybdopterin guanine dinucleotide + diphosphate</text>
        <dbReference type="Rhea" id="RHEA:34243"/>
        <dbReference type="ChEBI" id="CHEBI:15378"/>
        <dbReference type="ChEBI" id="CHEBI:33019"/>
        <dbReference type="ChEBI" id="CHEBI:37565"/>
        <dbReference type="ChEBI" id="CHEBI:71302"/>
        <dbReference type="ChEBI" id="CHEBI:71310"/>
        <dbReference type="EC" id="2.7.7.77"/>
    </reaction>
</comment>
<dbReference type="SUPFAM" id="SSF53448">
    <property type="entry name" value="Nucleotide-diphospho-sugar transferases"/>
    <property type="match status" value="1"/>
</dbReference>
<keyword evidence="7 8" id="KW-0501">Molybdenum cofactor biosynthesis</keyword>
<feature type="domain" description="MobA-like NTP transferase" evidence="9">
    <location>
        <begin position="8"/>
        <end position="160"/>
    </location>
</feature>
<feature type="binding site" evidence="8">
    <location>
        <position position="100"/>
    </location>
    <ligand>
        <name>Mg(2+)</name>
        <dbReference type="ChEBI" id="CHEBI:18420"/>
    </ligand>
</feature>
<keyword evidence="2 8" id="KW-0808">Transferase</keyword>
<comment type="similarity">
    <text evidence="8">Belongs to the MobA family.</text>
</comment>
<dbReference type="EC" id="2.7.7.77" evidence="8"/>
<evidence type="ECO:0000256" key="3">
    <source>
        <dbReference type="ARBA" id="ARBA00022723"/>
    </source>
</evidence>
<dbReference type="PANTHER" id="PTHR19136">
    <property type="entry name" value="MOLYBDENUM COFACTOR GUANYLYLTRANSFERASE"/>
    <property type="match status" value="1"/>
</dbReference>
<evidence type="ECO:0000256" key="4">
    <source>
        <dbReference type="ARBA" id="ARBA00022741"/>
    </source>
</evidence>
<keyword evidence="4 8" id="KW-0547">Nucleotide-binding</keyword>
<dbReference type="NCBIfam" id="TIGR02665">
    <property type="entry name" value="molyb_mobA"/>
    <property type="match status" value="1"/>
</dbReference>
<comment type="cofactor">
    <cofactor evidence="8">
        <name>Mg(2+)</name>
        <dbReference type="ChEBI" id="CHEBI:18420"/>
    </cofactor>
</comment>
<dbReference type="GO" id="GO:0061603">
    <property type="term" value="F:molybdenum cofactor guanylyltransferase activity"/>
    <property type="evidence" value="ECO:0007669"/>
    <property type="project" value="UniProtKB-EC"/>
</dbReference>
<keyword evidence="10" id="KW-0548">Nucleotidyltransferase</keyword>
<dbReference type="PANTHER" id="PTHR19136:SF81">
    <property type="entry name" value="MOLYBDENUM COFACTOR GUANYLYLTRANSFERASE"/>
    <property type="match status" value="1"/>
</dbReference>
<evidence type="ECO:0000256" key="8">
    <source>
        <dbReference type="HAMAP-Rule" id="MF_00316"/>
    </source>
</evidence>
<feature type="binding site" evidence="8">
    <location>
        <position position="70"/>
    </location>
    <ligand>
        <name>GTP</name>
        <dbReference type="ChEBI" id="CHEBI:37565"/>
    </ligand>
</feature>
<proteinExistence type="inferred from homology"/>
<dbReference type="GO" id="GO:0046872">
    <property type="term" value="F:metal ion binding"/>
    <property type="evidence" value="ECO:0007669"/>
    <property type="project" value="UniProtKB-KW"/>
</dbReference>
<evidence type="ECO:0000313" key="10">
    <source>
        <dbReference type="EMBL" id="TEA27483.1"/>
    </source>
</evidence>
<keyword evidence="6 8" id="KW-0342">GTP-binding</keyword>
<comment type="domain">
    <text evidence="8">The N-terminal domain determines nucleotide recognition and specific binding, while the C-terminal domain determines the specific binding to the target protein.</text>
</comment>
<accession>A0AB94IDE1</accession>
<sequence>MTKLPITAIILCGGRGTRMDNQDKGLILFRGKPLVTHLIERLTSQVEHIMINANRHHRTYQLLGYPVFSDLMSGYLGPLAGIYSGLHYATTDWCVFVSCDTPFIPNDLVIKLYNGIDKQKAAYVSDGLRHHPTLLLIHKQLRQSLKNEIENGQRKLQLFLNHYQAAKVDFSESAHSFVNINTPQQLDYWNRQ</sequence>
<feature type="binding site" evidence="8">
    <location>
        <position position="24"/>
    </location>
    <ligand>
        <name>GTP</name>
        <dbReference type="ChEBI" id="CHEBI:37565"/>
    </ligand>
</feature>
<dbReference type="GO" id="GO:0005737">
    <property type="term" value="C:cytoplasm"/>
    <property type="evidence" value="ECO:0007669"/>
    <property type="project" value="UniProtKB-SubCell"/>
</dbReference>
<dbReference type="Proteomes" id="UP000506160">
    <property type="component" value="Unassembled WGS sequence"/>
</dbReference>
<name>A0AB94IDE1_9GAMM</name>
<dbReference type="InterPro" id="IPR029044">
    <property type="entry name" value="Nucleotide-diphossugar_trans"/>
</dbReference>
<evidence type="ECO:0000256" key="7">
    <source>
        <dbReference type="ARBA" id="ARBA00023150"/>
    </source>
</evidence>
<comment type="function">
    <text evidence="8">Transfers a GMP moiety from GTP to Mo-molybdopterin (Mo-MPT) cofactor (Moco or molybdenum cofactor) to form Mo-molybdopterin guanine dinucleotide (Mo-MGD) cofactor.</text>
</comment>
<protein>
    <recommendedName>
        <fullName evidence="8">Molybdenum cofactor guanylyltransferase</fullName>
        <shortName evidence="8">MoCo guanylyltransferase</shortName>
        <ecNumber evidence="8">2.7.7.77</ecNumber>
    </recommendedName>
    <alternativeName>
        <fullName evidence="8">GTP:molybdopterin guanylyltransferase</fullName>
    </alternativeName>
    <alternativeName>
        <fullName evidence="8">Mo-MPT guanylyltransferase</fullName>
    </alternativeName>
    <alternativeName>
        <fullName evidence="8">Molybdopterin guanylyltransferase</fullName>
    </alternativeName>
    <alternativeName>
        <fullName evidence="8">Molybdopterin-guanine dinucleotide synthase</fullName>
        <shortName evidence="8">MGD synthase</shortName>
    </alternativeName>
</protein>
<dbReference type="GO" id="GO:0005525">
    <property type="term" value="F:GTP binding"/>
    <property type="evidence" value="ECO:0007669"/>
    <property type="project" value="UniProtKB-UniRule"/>
</dbReference>
<dbReference type="RefSeq" id="WP_036562559.1">
    <property type="nucleotide sequence ID" value="NZ_AWGA01000037.1"/>
</dbReference>
<dbReference type="CDD" id="cd02503">
    <property type="entry name" value="MobA"/>
    <property type="match status" value="1"/>
</dbReference>
<evidence type="ECO:0000256" key="2">
    <source>
        <dbReference type="ARBA" id="ARBA00022679"/>
    </source>
</evidence>
<comment type="subcellular location">
    <subcellularLocation>
        <location evidence="8">Cytoplasm</location>
    </subcellularLocation>
</comment>
<dbReference type="GO" id="GO:1902758">
    <property type="term" value="P:bis(molybdopterin guanine dinucleotide)molybdenum biosynthetic process"/>
    <property type="evidence" value="ECO:0007669"/>
    <property type="project" value="TreeGrafter"/>
</dbReference>
<keyword evidence="3 8" id="KW-0479">Metal-binding</keyword>
<dbReference type="InterPro" id="IPR013482">
    <property type="entry name" value="Molybde_CF_guanTrfase"/>
</dbReference>
<reference evidence="10 11" key="1">
    <citation type="journal article" date="2014" name="Appl. Environ. Microbiol.">
        <title>Genomic features of a bumble bee symbiont reflect its host environment.</title>
        <authorList>
            <person name="Martinson V.G."/>
            <person name="Magoc T."/>
            <person name="Koch H."/>
            <person name="Salzberg S.L."/>
            <person name="Moran N.A."/>
        </authorList>
    </citation>
    <scope>NUCLEOTIDE SEQUENCE [LARGE SCALE GENOMIC DNA]</scope>
    <source>
        <strain evidence="10 11">Bimp</strain>
    </source>
</reference>
<dbReference type="HAMAP" id="MF_00316">
    <property type="entry name" value="MobA"/>
    <property type="match status" value="1"/>
</dbReference>